<proteinExistence type="predicted"/>
<organism evidence="3 4">
    <name type="scientific">Ochrobactrum quorumnocens</name>
    <dbReference type="NCBI Taxonomy" id="271865"/>
    <lineage>
        <taxon>Bacteria</taxon>
        <taxon>Pseudomonadati</taxon>
        <taxon>Pseudomonadota</taxon>
        <taxon>Alphaproteobacteria</taxon>
        <taxon>Hyphomicrobiales</taxon>
        <taxon>Brucellaceae</taxon>
        <taxon>Brucella/Ochrobactrum group</taxon>
        <taxon>Ochrobactrum</taxon>
    </lineage>
</organism>
<gene>
    <name evidence="3" type="ORF">F3W84_10225</name>
</gene>
<dbReference type="InterPro" id="IPR052698">
    <property type="entry name" value="MoCofactor_Util/Proc"/>
</dbReference>
<comment type="caution">
    <text evidence="3">The sequence shown here is derived from an EMBL/GenBank/DDBJ whole genome shotgun (WGS) entry which is preliminary data.</text>
</comment>
<reference evidence="3 4" key="1">
    <citation type="submission" date="2019-09" db="EMBL/GenBank/DDBJ databases">
        <title>Biological control of the noxious weed angled onion (Allium triquetrum) thwarted by endophytic bacteria in Victoria, Australia.</title>
        <authorList>
            <person name="Tehranchian P."/>
            <person name="Adair R.J."/>
            <person name="Van T.H."/>
            <person name="Morrison P.D."/>
            <person name="Williams H."/>
            <person name="Lawrie A.C."/>
        </authorList>
    </citation>
    <scope>NUCLEOTIDE SEQUENCE [LARGE SCALE GENOMIC DNA]</scope>
    <source>
        <strain evidence="3 4">RPTAtOch1</strain>
    </source>
</reference>
<dbReference type="Pfam" id="PF13478">
    <property type="entry name" value="XdhC_C"/>
    <property type="match status" value="1"/>
</dbReference>
<dbReference type="RefSeq" id="WP_151093279.1">
    <property type="nucleotide sequence ID" value="NZ_VYXQ01000008.1"/>
</dbReference>
<name>A0A5N1JYI5_9HYPH</name>
<evidence type="ECO:0000259" key="1">
    <source>
        <dbReference type="Pfam" id="PF02625"/>
    </source>
</evidence>
<dbReference type="InterPro" id="IPR003777">
    <property type="entry name" value="XdhC_CoxI"/>
</dbReference>
<sequence length="307" mass="32767">MNNPFNDAQIQPFCALVEDDATAILQFVEGALTAGQGCALVTLVDIGGSAARSLGAQMAVAEDGAYCGFVSGGCVEAIVAQEALLAIAANRDRQLRLGKGSAYFDIVLPCGSSILLAIHVVRQREPIRQVLAAHHRRRAAGLAYDPVECRLTAIALSEDAQRCSGWDDDVFVTVYRPGLRLVVCGTGQEATMLARIAGALGIEMVSGLDLEPVDRSSAIVMLYHDLDRETRLLGDALRSAAFYIGCLGSLKTHQQRCSRLREQGFAEEQIAAIRAPIGLFGPTRDARSLAVSIVAEILSLRNISVSQ</sequence>
<evidence type="ECO:0000259" key="2">
    <source>
        <dbReference type="Pfam" id="PF13478"/>
    </source>
</evidence>
<dbReference type="AlphaFoldDB" id="A0A5N1JYI5"/>
<protein>
    <submittedName>
        <fullName evidence="3">XdhC family protein</fullName>
    </submittedName>
</protein>
<feature type="domain" description="XdhC Rossmann" evidence="2">
    <location>
        <begin position="181"/>
        <end position="297"/>
    </location>
</feature>
<accession>A0A5N1JYI5</accession>
<dbReference type="Gene3D" id="3.40.50.720">
    <property type="entry name" value="NAD(P)-binding Rossmann-like Domain"/>
    <property type="match status" value="1"/>
</dbReference>
<dbReference type="PANTHER" id="PTHR30388:SF4">
    <property type="entry name" value="MOLYBDENUM COFACTOR INSERTION CHAPERONE PAOD"/>
    <property type="match status" value="1"/>
</dbReference>
<feature type="domain" description="XdhC- CoxI" evidence="1">
    <location>
        <begin position="32"/>
        <end position="97"/>
    </location>
</feature>
<dbReference type="Pfam" id="PF02625">
    <property type="entry name" value="XdhC_CoxI"/>
    <property type="match status" value="1"/>
</dbReference>
<dbReference type="Proteomes" id="UP000327108">
    <property type="component" value="Unassembled WGS sequence"/>
</dbReference>
<dbReference type="EMBL" id="VYXQ01000008">
    <property type="protein sequence ID" value="KAA9368258.1"/>
    <property type="molecule type" value="Genomic_DNA"/>
</dbReference>
<evidence type="ECO:0000313" key="4">
    <source>
        <dbReference type="Proteomes" id="UP000327108"/>
    </source>
</evidence>
<keyword evidence="4" id="KW-1185">Reference proteome</keyword>
<dbReference type="InterPro" id="IPR027051">
    <property type="entry name" value="XdhC_Rossmann_dom"/>
</dbReference>
<evidence type="ECO:0000313" key="3">
    <source>
        <dbReference type="EMBL" id="KAA9368258.1"/>
    </source>
</evidence>
<dbReference type="PANTHER" id="PTHR30388">
    <property type="entry name" value="ALDEHYDE OXIDOREDUCTASE MOLYBDENUM COFACTOR ASSEMBLY PROTEIN"/>
    <property type="match status" value="1"/>
</dbReference>